<dbReference type="AlphaFoldDB" id="A0A0A5GKI8"/>
<proteinExistence type="predicted"/>
<dbReference type="OrthoDB" id="2867457at2"/>
<comment type="caution">
    <text evidence="1">The sequence shown here is derived from an EMBL/GenBank/DDBJ whole genome shotgun (WGS) entry which is preliminary data.</text>
</comment>
<sequence>MYNQFVVKQTFTHHVDYVYSLLESNLEETFQEGDLISLLGERKYVEPHGWYFLIDVNGERQLYLSIRDLESFYEKQWFRSYFDLELEENYLTYKINEALDQKQPVQFEVYAAQLKRVKEHLNQETLPA</sequence>
<evidence type="ECO:0000313" key="2">
    <source>
        <dbReference type="Proteomes" id="UP000030528"/>
    </source>
</evidence>
<evidence type="ECO:0008006" key="3">
    <source>
        <dbReference type="Google" id="ProtNLM"/>
    </source>
</evidence>
<keyword evidence="2" id="KW-1185">Reference proteome</keyword>
<organism evidence="1 2">
    <name type="scientific">Pontibacillus halophilus JSM 076056 = DSM 19796</name>
    <dbReference type="NCBI Taxonomy" id="1385510"/>
    <lineage>
        <taxon>Bacteria</taxon>
        <taxon>Bacillati</taxon>
        <taxon>Bacillota</taxon>
        <taxon>Bacilli</taxon>
        <taxon>Bacillales</taxon>
        <taxon>Bacillaceae</taxon>
        <taxon>Pontibacillus</taxon>
    </lineage>
</organism>
<accession>A0A0A5GKI8</accession>
<evidence type="ECO:0000313" key="1">
    <source>
        <dbReference type="EMBL" id="KGX92484.1"/>
    </source>
</evidence>
<reference evidence="1 2" key="1">
    <citation type="submission" date="2013-08" db="EMBL/GenBank/DDBJ databases">
        <authorList>
            <person name="Huang J."/>
            <person name="Wang G."/>
        </authorList>
    </citation>
    <scope>NUCLEOTIDE SEQUENCE [LARGE SCALE GENOMIC DNA]</scope>
    <source>
        <strain evidence="1 2">JSM 076056</strain>
    </source>
</reference>
<protein>
    <recommendedName>
        <fullName evidence="3">IDEAL domain-containing protein</fullName>
    </recommendedName>
</protein>
<dbReference type="EMBL" id="AVPE01000006">
    <property type="protein sequence ID" value="KGX92484.1"/>
    <property type="molecule type" value="Genomic_DNA"/>
</dbReference>
<dbReference type="Proteomes" id="UP000030528">
    <property type="component" value="Unassembled WGS sequence"/>
</dbReference>
<name>A0A0A5GKI8_9BACI</name>
<dbReference type="eggNOG" id="ENOG502ZDJ1">
    <property type="taxonomic scope" value="Bacteria"/>
</dbReference>
<dbReference type="RefSeq" id="WP_051239836.1">
    <property type="nucleotide sequence ID" value="NZ_AULI01000008.1"/>
</dbReference>
<gene>
    <name evidence="1" type="ORF">N781_16315</name>
</gene>